<evidence type="ECO:0000259" key="8">
    <source>
        <dbReference type="PROSITE" id="PS50011"/>
    </source>
</evidence>
<name>A0ABN1FM58_9ACTN</name>
<sequence length="507" mass="54722">MVQRGARRVDSGEPELLPAGHRIGSWVVGEPIGAGGWATVYAARPAERSEDGDGSSGDLPVRPDESEPHETARDESDAYEVALKVMPTAGLAPRQARGVAEAARRELELGREAGHPRLVRLLDSLVLSAPDRPLLDGAIVLVMERARCSLRELLADPVTEAEGARVVTGICEGLDHMHRSGWVHADLKPENILIGRDGEVRLSDFGFAIELTGTHGWTAPMGTLDYLPPERWREPLGEHGVQMRPSADIWALGILIHEVFAHGAHPFPGATPTARGAAVQEYAEGRAALRMDPAVPEFWRALVADCLAPTHAARAPHTAGSLLARIRTHTAEGDTAPARPRRSRVRRRLGRAALLLVSGCAAGAAALWAYAGGDDGDREPARIRVFNAERGCQDRADREPQCSLGLAIDPKRPYTADNVVATRVWHGDVLDAECQLPQGQPIIDEEDLRSTVWFRVRLPGERAATPQAPTPQVATPQVATPRSGTAWLPAVRTKDRPSLPHCPAPAR</sequence>
<dbReference type="PANTHER" id="PTHR43671:SF13">
    <property type="entry name" value="SERINE_THREONINE-PROTEIN KINASE NEK2"/>
    <property type="match status" value="1"/>
</dbReference>
<feature type="compositionally biased region" description="Low complexity" evidence="6">
    <location>
        <begin position="463"/>
        <end position="481"/>
    </location>
</feature>
<evidence type="ECO:0000256" key="5">
    <source>
        <dbReference type="ARBA" id="ARBA00022840"/>
    </source>
</evidence>
<keyword evidence="2" id="KW-0808">Transferase</keyword>
<feature type="region of interest" description="Disordered" evidence="6">
    <location>
        <begin position="1"/>
        <end position="24"/>
    </location>
</feature>
<keyword evidence="3" id="KW-0547">Nucleotide-binding</keyword>
<dbReference type="InterPro" id="IPR050660">
    <property type="entry name" value="NEK_Ser/Thr_kinase"/>
</dbReference>
<evidence type="ECO:0000256" key="6">
    <source>
        <dbReference type="SAM" id="MobiDB-lite"/>
    </source>
</evidence>
<evidence type="ECO:0000256" key="7">
    <source>
        <dbReference type="SAM" id="Phobius"/>
    </source>
</evidence>
<keyword evidence="7" id="KW-0812">Transmembrane</keyword>
<keyword evidence="5" id="KW-0067">ATP-binding</keyword>
<evidence type="ECO:0000256" key="1">
    <source>
        <dbReference type="ARBA" id="ARBA00012513"/>
    </source>
</evidence>
<feature type="compositionally biased region" description="Basic and acidic residues" evidence="6">
    <location>
        <begin position="61"/>
        <end position="76"/>
    </location>
</feature>
<organism evidence="9 10">
    <name type="scientific">Streptomyces crystallinus</name>
    <dbReference type="NCBI Taxonomy" id="68191"/>
    <lineage>
        <taxon>Bacteria</taxon>
        <taxon>Bacillati</taxon>
        <taxon>Actinomycetota</taxon>
        <taxon>Actinomycetes</taxon>
        <taxon>Kitasatosporales</taxon>
        <taxon>Streptomycetaceae</taxon>
        <taxon>Streptomyces</taxon>
    </lineage>
</organism>
<protein>
    <recommendedName>
        <fullName evidence="1">non-specific serine/threonine protein kinase</fullName>
        <ecNumber evidence="1">2.7.11.1</ecNumber>
    </recommendedName>
</protein>
<feature type="region of interest" description="Disordered" evidence="6">
    <location>
        <begin position="43"/>
        <end position="77"/>
    </location>
</feature>
<evidence type="ECO:0000313" key="9">
    <source>
        <dbReference type="EMBL" id="GAA0593706.1"/>
    </source>
</evidence>
<accession>A0ABN1FM58</accession>
<proteinExistence type="predicted"/>
<dbReference type="Gene3D" id="1.10.510.10">
    <property type="entry name" value="Transferase(Phosphotransferase) domain 1"/>
    <property type="match status" value="1"/>
</dbReference>
<evidence type="ECO:0000313" key="10">
    <source>
        <dbReference type="Proteomes" id="UP001500668"/>
    </source>
</evidence>
<dbReference type="InterPro" id="IPR000719">
    <property type="entry name" value="Prot_kinase_dom"/>
</dbReference>
<dbReference type="EMBL" id="BAAACA010000014">
    <property type="protein sequence ID" value="GAA0593706.1"/>
    <property type="molecule type" value="Genomic_DNA"/>
</dbReference>
<dbReference type="InterPro" id="IPR011009">
    <property type="entry name" value="Kinase-like_dom_sf"/>
</dbReference>
<dbReference type="SUPFAM" id="SSF56112">
    <property type="entry name" value="Protein kinase-like (PK-like)"/>
    <property type="match status" value="1"/>
</dbReference>
<keyword evidence="7" id="KW-0472">Membrane</keyword>
<feature type="region of interest" description="Disordered" evidence="6">
    <location>
        <begin position="463"/>
        <end position="486"/>
    </location>
</feature>
<gene>
    <name evidence="9" type="ORF">GCM10010394_23810</name>
</gene>
<dbReference type="EC" id="2.7.11.1" evidence="1"/>
<dbReference type="CDD" id="cd14014">
    <property type="entry name" value="STKc_PknB_like"/>
    <property type="match status" value="1"/>
</dbReference>
<evidence type="ECO:0000256" key="2">
    <source>
        <dbReference type="ARBA" id="ARBA00022679"/>
    </source>
</evidence>
<dbReference type="Pfam" id="PF00069">
    <property type="entry name" value="Pkinase"/>
    <property type="match status" value="1"/>
</dbReference>
<comment type="caution">
    <text evidence="9">The sequence shown here is derived from an EMBL/GenBank/DDBJ whole genome shotgun (WGS) entry which is preliminary data.</text>
</comment>
<dbReference type="SMART" id="SM00220">
    <property type="entry name" value="S_TKc"/>
    <property type="match status" value="1"/>
</dbReference>
<keyword evidence="7" id="KW-1133">Transmembrane helix</keyword>
<dbReference type="Proteomes" id="UP001500668">
    <property type="component" value="Unassembled WGS sequence"/>
</dbReference>
<feature type="domain" description="Protein kinase" evidence="8">
    <location>
        <begin position="26"/>
        <end position="332"/>
    </location>
</feature>
<keyword evidence="10" id="KW-1185">Reference proteome</keyword>
<evidence type="ECO:0000256" key="3">
    <source>
        <dbReference type="ARBA" id="ARBA00022741"/>
    </source>
</evidence>
<dbReference type="PANTHER" id="PTHR43671">
    <property type="entry name" value="SERINE/THREONINE-PROTEIN KINASE NEK"/>
    <property type="match status" value="1"/>
</dbReference>
<keyword evidence="4" id="KW-0418">Kinase</keyword>
<feature type="transmembrane region" description="Helical" evidence="7">
    <location>
        <begin position="349"/>
        <end position="371"/>
    </location>
</feature>
<evidence type="ECO:0000256" key="4">
    <source>
        <dbReference type="ARBA" id="ARBA00022777"/>
    </source>
</evidence>
<reference evidence="10" key="1">
    <citation type="journal article" date="2019" name="Int. J. Syst. Evol. Microbiol.">
        <title>The Global Catalogue of Microorganisms (GCM) 10K type strain sequencing project: providing services to taxonomists for standard genome sequencing and annotation.</title>
        <authorList>
            <consortium name="The Broad Institute Genomics Platform"/>
            <consortium name="The Broad Institute Genome Sequencing Center for Infectious Disease"/>
            <person name="Wu L."/>
            <person name="Ma J."/>
        </authorList>
    </citation>
    <scope>NUCLEOTIDE SEQUENCE [LARGE SCALE GENOMIC DNA]</scope>
    <source>
        <strain evidence="10">JCM 5067</strain>
    </source>
</reference>
<dbReference type="PROSITE" id="PS50011">
    <property type="entry name" value="PROTEIN_KINASE_DOM"/>
    <property type="match status" value="1"/>
</dbReference>